<dbReference type="EMBL" id="SDKM01000044">
    <property type="protein sequence ID" value="RYP82630.1"/>
    <property type="molecule type" value="Genomic_DNA"/>
</dbReference>
<evidence type="ECO:0000259" key="1">
    <source>
        <dbReference type="Pfam" id="PF13810"/>
    </source>
</evidence>
<evidence type="ECO:0000313" key="2">
    <source>
        <dbReference type="EMBL" id="RYP82630.1"/>
    </source>
</evidence>
<dbReference type="Pfam" id="PF13810">
    <property type="entry name" value="DUF4185"/>
    <property type="match status" value="1"/>
</dbReference>
<dbReference type="Proteomes" id="UP000295198">
    <property type="component" value="Unassembled WGS sequence"/>
</dbReference>
<proteinExistence type="predicted"/>
<feature type="domain" description="DUF4185" evidence="1">
    <location>
        <begin position="204"/>
        <end position="351"/>
    </location>
</feature>
<reference evidence="2 3" key="1">
    <citation type="submission" date="2019-01" db="EMBL/GenBank/DDBJ databases">
        <title>Nocardioides guangzhouensis sp. nov., an actinobacterium isolated from soil.</title>
        <authorList>
            <person name="Fu Y."/>
            <person name="Cai Y."/>
            <person name="Lin Z."/>
            <person name="Chen P."/>
        </authorList>
    </citation>
    <scope>NUCLEOTIDE SEQUENCE [LARGE SCALE GENOMIC DNA]</scope>
    <source>
        <strain evidence="2 3">130</strain>
    </source>
</reference>
<dbReference type="InterPro" id="IPR025442">
    <property type="entry name" value="DUF4185"/>
</dbReference>
<comment type="caution">
    <text evidence="2">The sequence shown here is derived from an EMBL/GenBank/DDBJ whole genome shotgun (WGS) entry which is preliminary data.</text>
</comment>
<name>A0A4Q4Z4H3_9ACTN</name>
<gene>
    <name evidence="2" type="ORF">EKO23_21340</name>
</gene>
<dbReference type="AlphaFoldDB" id="A0A4Q4Z4H3"/>
<protein>
    <submittedName>
        <fullName evidence="2">DUF4185 domain-containing protein</fullName>
    </submittedName>
</protein>
<evidence type="ECO:0000313" key="3">
    <source>
        <dbReference type="Proteomes" id="UP000295198"/>
    </source>
</evidence>
<organism evidence="2 3">
    <name type="scientific">Nocardioides guangzhouensis</name>
    <dbReference type="NCBI Taxonomy" id="2497878"/>
    <lineage>
        <taxon>Bacteria</taxon>
        <taxon>Bacillati</taxon>
        <taxon>Actinomycetota</taxon>
        <taxon>Actinomycetes</taxon>
        <taxon>Propionibacteriales</taxon>
        <taxon>Nocardioidaceae</taxon>
        <taxon>Nocardioides</taxon>
    </lineage>
</organism>
<keyword evidence="3" id="KW-1185">Reference proteome</keyword>
<sequence length="375" mass="39975">MVAAVVLLPAGLAGCSDHLPEPAEPPAAPVFRLEPDCPTPPPGRRSVSAAQLNQLGESLDLRYWQAADIGASARLHDGRLVWLFGDTVRKKGVVPGIVGNSMLVSSGRCVAQLVDDAHGPVVPDADRDTVRWPMSVAVARHGDHDVIAVLCSRTRRGSGGTMDFTFLGTTAAVFRVEDGGVPQVEKVFDLTPDSTDPDQVNWGAAAVVHGGWIYVFGTRLTGQQGVFGRELYVARTPVANPADRSGWEFRSAGGWQKDHRRAVAVLPAAGGVSQTLSVDVLDGTYVAVSKRDGDLGDFVYTWTAPQPWGPWTPRKALSAPAGFDTGDLQYAPLAHPEVPLTSGKLLVTISRNTTDGKRLLEDPELGRPKFAEIAP</sequence>
<accession>A0A4Q4Z4H3</accession>